<dbReference type="InterPro" id="IPR001789">
    <property type="entry name" value="Sig_transdc_resp-reg_receiver"/>
</dbReference>
<dbReference type="InterPro" id="IPR002078">
    <property type="entry name" value="Sigma_54_int"/>
</dbReference>
<protein>
    <submittedName>
        <fullName evidence="11">Two-component system response regulator GlrR</fullName>
    </submittedName>
</protein>
<keyword evidence="3" id="KW-0067">ATP-binding</keyword>
<dbReference type="PROSITE" id="PS50110">
    <property type="entry name" value="RESPONSE_REGULATORY"/>
    <property type="match status" value="1"/>
</dbReference>
<evidence type="ECO:0000259" key="10">
    <source>
        <dbReference type="PROSITE" id="PS50110"/>
    </source>
</evidence>
<dbReference type="SMART" id="SM00448">
    <property type="entry name" value="REC"/>
    <property type="match status" value="1"/>
</dbReference>
<accession>A0AAJ4NM22</accession>
<evidence type="ECO:0000256" key="3">
    <source>
        <dbReference type="ARBA" id="ARBA00022840"/>
    </source>
</evidence>
<keyword evidence="1 8" id="KW-0597">Phosphoprotein</keyword>
<evidence type="ECO:0000256" key="7">
    <source>
        <dbReference type="ARBA" id="ARBA00023163"/>
    </source>
</evidence>
<evidence type="ECO:0000313" key="12">
    <source>
        <dbReference type="Proteomes" id="UP000682358"/>
    </source>
</evidence>
<dbReference type="Gene3D" id="1.10.8.60">
    <property type="match status" value="1"/>
</dbReference>
<dbReference type="PROSITE" id="PS50045">
    <property type="entry name" value="SIGMA54_INTERACT_4"/>
    <property type="match status" value="1"/>
</dbReference>
<feature type="domain" description="Sigma-54 factor interaction" evidence="9">
    <location>
        <begin position="138"/>
        <end position="367"/>
    </location>
</feature>
<evidence type="ECO:0000313" key="11">
    <source>
        <dbReference type="EMBL" id="QWQ22089.1"/>
    </source>
</evidence>
<dbReference type="Gene3D" id="3.40.50.300">
    <property type="entry name" value="P-loop containing nucleotide triphosphate hydrolases"/>
    <property type="match status" value="1"/>
</dbReference>
<dbReference type="SUPFAM" id="SSF46689">
    <property type="entry name" value="Homeodomain-like"/>
    <property type="match status" value="1"/>
</dbReference>
<dbReference type="GO" id="GO:0000160">
    <property type="term" value="P:phosphorelay signal transduction system"/>
    <property type="evidence" value="ECO:0007669"/>
    <property type="project" value="UniProtKB-KW"/>
</dbReference>
<keyword evidence="2" id="KW-0547">Nucleotide-binding</keyword>
<dbReference type="Pfam" id="PF00158">
    <property type="entry name" value="Sigma54_activat"/>
    <property type="match status" value="1"/>
</dbReference>
<feature type="domain" description="Response regulatory" evidence="10">
    <location>
        <begin position="8"/>
        <end position="122"/>
    </location>
</feature>
<dbReference type="EMBL" id="CP076405">
    <property type="protein sequence ID" value="QWQ22089.1"/>
    <property type="molecule type" value="Genomic_DNA"/>
</dbReference>
<dbReference type="Pfam" id="PF25601">
    <property type="entry name" value="AAA_lid_14"/>
    <property type="match status" value="1"/>
</dbReference>
<sequence>MTNRKSANLLLVDDDPSLLKLLGMRLSSEGFKVTTAESGPEALKILQKEKLDLVISDLRMDEMDGMALFDEIQKAHPNMPVIILTAHGSIPDAVAATQRGVFSFLTKPVDKDALYKAIDEALALSSTPISDEEWSAGIVTRSPLMTRLLEQAHMVAQSDVSVLINGQSGTGKEVLAQAIHKASPRARKPFIAINCGALPEQLLESELFGHAKGAFTGAVSNREGLFFAASGGTLFLDEIGDMPMPLQVKLLRVLQERKVRPLGSNRDLDIDVRILSATHRNLPKAMEKNEFREDLYYRLNVVNLRIPALNERSEDIPLLANHLLRESASRHKPFVRSFSSDAMKCLITASWPGNVRQLVNVIEQCVALTTSPVISEALVSQALQGENTALPTFVEARNQFELNYLRKLLQMTKGNVTQAARMAGRNRTEFYKLLGRHDLEANDFKE</sequence>
<dbReference type="PROSITE" id="PS00675">
    <property type="entry name" value="SIGMA54_INTERACT_1"/>
    <property type="match status" value="1"/>
</dbReference>
<keyword evidence="6" id="KW-0238">DNA-binding</keyword>
<dbReference type="FunFam" id="3.40.50.300:FF:000006">
    <property type="entry name" value="DNA-binding transcriptional regulator NtrC"/>
    <property type="match status" value="1"/>
</dbReference>
<dbReference type="Gene3D" id="1.10.10.60">
    <property type="entry name" value="Homeodomain-like"/>
    <property type="match status" value="1"/>
</dbReference>
<evidence type="ECO:0000256" key="4">
    <source>
        <dbReference type="ARBA" id="ARBA00023012"/>
    </source>
</evidence>
<dbReference type="AlphaFoldDB" id="A0AAJ4NM22"/>
<keyword evidence="5" id="KW-0805">Transcription regulation</keyword>
<dbReference type="InterPro" id="IPR003593">
    <property type="entry name" value="AAA+_ATPase"/>
</dbReference>
<evidence type="ECO:0000256" key="6">
    <source>
        <dbReference type="ARBA" id="ARBA00023125"/>
    </source>
</evidence>
<dbReference type="PROSITE" id="PS00688">
    <property type="entry name" value="SIGMA54_INTERACT_3"/>
    <property type="match status" value="1"/>
</dbReference>
<organism evidence="11 12">
    <name type="scientific">Providencia rettgeri</name>
    <dbReference type="NCBI Taxonomy" id="587"/>
    <lineage>
        <taxon>Bacteria</taxon>
        <taxon>Pseudomonadati</taxon>
        <taxon>Pseudomonadota</taxon>
        <taxon>Gammaproteobacteria</taxon>
        <taxon>Enterobacterales</taxon>
        <taxon>Morganellaceae</taxon>
        <taxon>Providencia</taxon>
    </lineage>
</organism>
<dbReference type="InterPro" id="IPR027417">
    <property type="entry name" value="P-loop_NTPase"/>
</dbReference>
<gene>
    <name evidence="11" type="primary">glrR</name>
    <name evidence="11" type="ORF">KOF27_07120</name>
</gene>
<evidence type="ECO:0000256" key="1">
    <source>
        <dbReference type="ARBA" id="ARBA00022553"/>
    </source>
</evidence>
<dbReference type="PANTHER" id="PTHR32071:SF116">
    <property type="entry name" value="TRANSCRIPTIONAL REGULATORY PROTEIN GLRR"/>
    <property type="match status" value="1"/>
</dbReference>
<evidence type="ECO:0000256" key="2">
    <source>
        <dbReference type="ARBA" id="ARBA00022741"/>
    </source>
</evidence>
<dbReference type="Pfam" id="PF00072">
    <property type="entry name" value="Response_reg"/>
    <property type="match status" value="1"/>
</dbReference>
<proteinExistence type="predicted"/>
<dbReference type="InterPro" id="IPR025944">
    <property type="entry name" value="Sigma_54_int_dom_CS"/>
</dbReference>
<dbReference type="GO" id="GO:0003677">
    <property type="term" value="F:DNA binding"/>
    <property type="evidence" value="ECO:0007669"/>
    <property type="project" value="UniProtKB-KW"/>
</dbReference>
<dbReference type="InterPro" id="IPR058031">
    <property type="entry name" value="AAA_lid_NorR"/>
</dbReference>
<dbReference type="NCBIfam" id="NF011695">
    <property type="entry name" value="PRK15115.1"/>
    <property type="match status" value="1"/>
</dbReference>
<dbReference type="SMART" id="SM00382">
    <property type="entry name" value="AAA"/>
    <property type="match status" value="1"/>
</dbReference>
<dbReference type="InterPro" id="IPR025662">
    <property type="entry name" value="Sigma_54_int_dom_ATP-bd_1"/>
</dbReference>
<dbReference type="RefSeq" id="WP_140172306.1">
    <property type="nucleotide sequence ID" value="NZ_CAHPQZ010000054.1"/>
</dbReference>
<dbReference type="SUPFAM" id="SSF52540">
    <property type="entry name" value="P-loop containing nucleoside triphosphate hydrolases"/>
    <property type="match status" value="1"/>
</dbReference>
<keyword evidence="7" id="KW-0804">Transcription</keyword>
<name>A0AAJ4NM22_PRORE</name>
<keyword evidence="4" id="KW-0902">Two-component regulatory system</keyword>
<dbReference type="InterPro" id="IPR011006">
    <property type="entry name" value="CheY-like_superfamily"/>
</dbReference>
<dbReference type="CDD" id="cd00009">
    <property type="entry name" value="AAA"/>
    <property type="match status" value="1"/>
</dbReference>
<dbReference type="PROSITE" id="PS00676">
    <property type="entry name" value="SIGMA54_INTERACT_2"/>
    <property type="match status" value="1"/>
</dbReference>
<feature type="modified residue" description="4-aspartylphosphate" evidence="8">
    <location>
        <position position="57"/>
    </location>
</feature>
<dbReference type="InterPro" id="IPR009057">
    <property type="entry name" value="Homeodomain-like_sf"/>
</dbReference>
<dbReference type="Gene3D" id="3.40.50.2300">
    <property type="match status" value="1"/>
</dbReference>
<dbReference type="GO" id="GO:0006355">
    <property type="term" value="P:regulation of DNA-templated transcription"/>
    <property type="evidence" value="ECO:0007669"/>
    <property type="project" value="InterPro"/>
</dbReference>
<evidence type="ECO:0000259" key="9">
    <source>
        <dbReference type="PROSITE" id="PS50045"/>
    </source>
</evidence>
<dbReference type="PANTHER" id="PTHR32071">
    <property type="entry name" value="TRANSCRIPTIONAL REGULATORY PROTEIN"/>
    <property type="match status" value="1"/>
</dbReference>
<dbReference type="InterPro" id="IPR025943">
    <property type="entry name" value="Sigma_54_int_dom_ATP-bd_2"/>
</dbReference>
<dbReference type="SUPFAM" id="SSF52172">
    <property type="entry name" value="CheY-like"/>
    <property type="match status" value="1"/>
</dbReference>
<dbReference type="FunFam" id="3.40.50.2300:FF:000018">
    <property type="entry name" value="DNA-binding transcriptional regulator NtrC"/>
    <property type="match status" value="1"/>
</dbReference>
<evidence type="ECO:0000256" key="5">
    <source>
        <dbReference type="ARBA" id="ARBA00023015"/>
    </source>
</evidence>
<evidence type="ECO:0000256" key="8">
    <source>
        <dbReference type="PROSITE-ProRule" id="PRU00169"/>
    </source>
</evidence>
<dbReference type="Proteomes" id="UP000682358">
    <property type="component" value="Chromosome"/>
</dbReference>
<reference evidence="11" key="1">
    <citation type="submission" date="2021-06" db="EMBL/GenBank/DDBJ databases">
        <title>Emergence of genetically related NDM-1-producing Providencia rettgeri strains in Argentina.</title>
        <authorList>
            <person name="Pasteran F."/>
            <person name="Meo A."/>
            <person name="Gomez S."/>
            <person name="Derdoy L."/>
            <person name="Albronoz E."/>
            <person name="Faccone D."/>
            <person name="Guerriero L."/>
            <person name="Archuby D."/>
            <person name="Tarzia A."/>
            <person name="Lopez M."/>
            <person name="Corso A."/>
        </authorList>
    </citation>
    <scope>NUCLEOTIDE SEQUENCE</scope>
    <source>
        <strain evidence="11">PreM15628</strain>
    </source>
</reference>
<dbReference type="GO" id="GO:0005524">
    <property type="term" value="F:ATP binding"/>
    <property type="evidence" value="ECO:0007669"/>
    <property type="project" value="UniProtKB-KW"/>
</dbReference>